<name>A0AC34RB23_9BILA</name>
<dbReference type="Proteomes" id="UP000887576">
    <property type="component" value="Unplaced"/>
</dbReference>
<evidence type="ECO:0000313" key="1">
    <source>
        <dbReference type="Proteomes" id="UP000887576"/>
    </source>
</evidence>
<organism evidence="1 2">
    <name type="scientific">Panagrolaimus sp. JU765</name>
    <dbReference type="NCBI Taxonomy" id="591449"/>
    <lineage>
        <taxon>Eukaryota</taxon>
        <taxon>Metazoa</taxon>
        <taxon>Ecdysozoa</taxon>
        <taxon>Nematoda</taxon>
        <taxon>Chromadorea</taxon>
        <taxon>Rhabditida</taxon>
        <taxon>Tylenchina</taxon>
        <taxon>Panagrolaimomorpha</taxon>
        <taxon>Panagrolaimoidea</taxon>
        <taxon>Panagrolaimidae</taxon>
        <taxon>Panagrolaimus</taxon>
    </lineage>
</organism>
<reference evidence="2" key="1">
    <citation type="submission" date="2022-11" db="UniProtKB">
        <authorList>
            <consortium name="WormBaseParasite"/>
        </authorList>
    </citation>
    <scope>IDENTIFICATION</scope>
</reference>
<dbReference type="WBParaSite" id="JU765_v2.g5079.t1">
    <property type="protein sequence ID" value="JU765_v2.g5079.t1"/>
    <property type="gene ID" value="JU765_v2.g5079"/>
</dbReference>
<sequence length="141" mass="15125">MKFLTFMREIFVLGLLFQVMIDGTTSSPLETTPKGSITPASTAKPTVKPTESVPITEIPKEQVPPATPFGNLTTVEPSTMPLPTEQTNTTNDQTTEAGTAKTVPTPPVPSVQSNTPVNEAASFKQTPLLLIPALFYTYTCL</sequence>
<protein>
    <submittedName>
        <fullName evidence="2">Uncharacterized protein</fullName>
    </submittedName>
</protein>
<accession>A0AC34RB23</accession>
<proteinExistence type="predicted"/>
<evidence type="ECO:0000313" key="2">
    <source>
        <dbReference type="WBParaSite" id="JU765_v2.g5079.t1"/>
    </source>
</evidence>